<dbReference type="SUPFAM" id="SSF53850">
    <property type="entry name" value="Periplasmic binding protein-like II"/>
    <property type="match status" value="1"/>
</dbReference>
<feature type="chain" id="PRO_5008106088" evidence="2">
    <location>
        <begin position="22"/>
        <end position="320"/>
    </location>
</feature>
<dbReference type="EMBL" id="LWHQ01000015">
    <property type="protein sequence ID" value="OAS25888.1"/>
    <property type="molecule type" value="Genomic_DNA"/>
</dbReference>
<accession>A0A179SH97</accession>
<dbReference type="InterPro" id="IPR042100">
    <property type="entry name" value="Bug_dom1"/>
</dbReference>
<dbReference type="PANTHER" id="PTHR42928">
    <property type="entry name" value="TRICARBOXYLATE-BINDING PROTEIN"/>
    <property type="match status" value="1"/>
</dbReference>
<evidence type="ECO:0000313" key="3">
    <source>
        <dbReference type="EMBL" id="OAS25888.1"/>
    </source>
</evidence>
<dbReference type="RefSeq" id="WP_048435223.1">
    <property type="nucleotide sequence ID" value="NZ_LWHQ01000015.1"/>
</dbReference>
<dbReference type="PANTHER" id="PTHR42928:SF5">
    <property type="entry name" value="BLR1237 PROTEIN"/>
    <property type="match status" value="1"/>
</dbReference>
<dbReference type="Proteomes" id="UP000078316">
    <property type="component" value="Unassembled WGS sequence"/>
</dbReference>
<reference evidence="3 4" key="1">
    <citation type="submission" date="2016-04" db="EMBL/GenBank/DDBJ databases">
        <authorList>
            <person name="Evans L.H."/>
            <person name="Alamgir A."/>
            <person name="Owens N."/>
            <person name="Weber N.D."/>
            <person name="Virtaneva K."/>
            <person name="Barbian K."/>
            <person name="Babar A."/>
            <person name="Rosenke K."/>
        </authorList>
    </citation>
    <scope>NUCLEOTIDE SEQUENCE [LARGE SCALE GENOMIC DNA]</scope>
    <source>
        <strain evidence="3 4">PMB02</strain>
    </source>
</reference>
<dbReference type="CDD" id="cd13578">
    <property type="entry name" value="PBP2_Bug27"/>
    <property type="match status" value="1"/>
</dbReference>
<organism evidence="3 4">
    <name type="scientific">Methylobacterium platani</name>
    <dbReference type="NCBI Taxonomy" id="427683"/>
    <lineage>
        <taxon>Bacteria</taxon>
        <taxon>Pseudomonadati</taxon>
        <taxon>Pseudomonadota</taxon>
        <taxon>Alphaproteobacteria</taxon>
        <taxon>Hyphomicrobiales</taxon>
        <taxon>Methylobacteriaceae</taxon>
        <taxon>Methylobacterium</taxon>
    </lineage>
</organism>
<evidence type="ECO:0000256" key="2">
    <source>
        <dbReference type="SAM" id="SignalP"/>
    </source>
</evidence>
<evidence type="ECO:0000313" key="4">
    <source>
        <dbReference type="Proteomes" id="UP000078316"/>
    </source>
</evidence>
<sequence length="320" mass="33214">MHRRLCLGVLASLALAGPARAAYPDRIIRIVVPFPPGGTTDILARLVADRLDKCFGQHAIIDNRPGASGNIGTKAVAGAAPDGYTLVMATVNTHGINAAVFKSLPYDPVRDFAPVTVVASTPNVLLVNPASGIADLAGLIRLAREKPGALAFGSTSTGGSPHMSGELLKVMAGIDMTHVPYRGGGPMLNDLIAGHIRIGFDNLPSAIGHVRAGTLRALAVTTAERFPTLPDVPTMAEAGVPGFDVPAWFGLLAPAGTPRPVVDLLHSRIAAVLAEPETRARLLELGAVPGGMSPDAFGETVRREVARWPAVVARTGVQVE</sequence>
<dbReference type="PIRSF" id="PIRSF017082">
    <property type="entry name" value="YflP"/>
    <property type="match status" value="1"/>
</dbReference>
<gene>
    <name evidence="3" type="ORF">A5481_08670</name>
</gene>
<dbReference type="Gene3D" id="3.40.190.10">
    <property type="entry name" value="Periplasmic binding protein-like II"/>
    <property type="match status" value="1"/>
</dbReference>
<dbReference type="Pfam" id="PF03401">
    <property type="entry name" value="TctC"/>
    <property type="match status" value="1"/>
</dbReference>
<comment type="similarity">
    <text evidence="1">Belongs to the UPF0065 (bug) family.</text>
</comment>
<protein>
    <submittedName>
        <fullName evidence="3">ABC transporter substrate-binding protein</fullName>
    </submittedName>
</protein>
<keyword evidence="2" id="KW-0732">Signal</keyword>
<dbReference type="InterPro" id="IPR005064">
    <property type="entry name" value="BUG"/>
</dbReference>
<evidence type="ECO:0000256" key="1">
    <source>
        <dbReference type="ARBA" id="ARBA00006987"/>
    </source>
</evidence>
<proteinExistence type="inferred from homology"/>
<comment type="caution">
    <text evidence="3">The sequence shown here is derived from an EMBL/GenBank/DDBJ whole genome shotgun (WGS) entry which is preliminary data.</text>
</comment>
<dbReference type="Gene3D" id="3.40.190.150">
    <property type="entry name" value="Bordetella uptake gene, domain 1"/>
    <property type="match status" value="1"/>
</dbReference>
<dbReference type="STRING" id="427683.A5481_08670"/>
<feature type="signal peptide" evidence="2">
    <location>
        <begin position="1"/>
        <end position="21"/>
    </location>
</feature>
<dbReference type="AlphaFoldDB" id="A0A179SH97"/>
<dbReference type="OrthoDB" id="7374807at2"/>
<name>A0A179SH97_9HYPH</name>